<sequence>MDYRLEPPWKGPRVKRLVTRLPREALPDGGRRVLWSAITTSTISR</sequence>
<organism evidence="1 2">
    <name type="scientific">Nitrospira tepida</name>
    <dbReference type="NCBI Taxonomy" id="2973512"/>
    <lineage>
        <taxon>Bacteria</taxon>
        <taxon>Pseudomonadati</taxon>
        <taxon>Nitrospirota</taxon>
        <taxon>Nitrospiria</taxon>
        <taxon>Nitrospirales</taxon>
        <taxon>Nitrospiraceae</taxon>
        <taxon>Nitrospira</taxon>
    </lineage>
</organism>
<dbReference type="EMBL" id="OX365700">
    <property type="protein sequence ID" value="CAI4033556.1"/>
    <property type="molecule type" value="Genomic_DNA"/>
</dbReference>
<accession>A0AA86T8E1</accession>
<gene>
    <name evidence="1" type="ORF">DNFV4_03997</name>
</gene>
<proteinExistence type="predicted"/>
<evidence type="ECO:0000313" key="2">
    <source>
        <dbReference type="Proteomes" id="UP001179121"/>
    </source>
</evidence>
<dbReference type="AlphaFoldDB" id="A0AA86T8E1"/>
<dbReference type="Proteomes" id="UP001179121">
    <property type="component" value="Chromosome"/>
</dbReference>
<keyword evidence="2" id="KW-1185">Reference proteome</keyword>
<protein>
    <submittedName>
        <fullName evidence="1">Uncharacterized protein</fullName>
    </submittedName>
</protein>
<dbReference type="KEGG" id="nti:DNFV4_03997"/>
<name>A0AA86T8E1_9BACT</name>
<evidence type="ECO:0000313" key="1">
    <source>
        <dbReference type="EMBL" id="CAI4033556.1"/>
    </source>
</evidence>
<reference evidence="1" key="1">
    <citation type="submission" date="2022-10" db="EMBL/GenBank/DDBJ databases">
        <authorList>
            <person name="Koch H."/>
        </authorList>
    </citation>
    <scope>NUCLEOTIDE SEQUENCE</scope>
    <source>
        <strain evidence="1">DNF</strain>
    </source>
</reference>